<protein>
    <submittedName>
        <fullName evidence="3">Uncharacterized protein</fullName>
    </submittedName>
</protein>
<dbReference type="GO" id="GO:0016491">
    <property type="term" value="F:oxidoreductase activity"/>
    <property type="evidence" value="ECO:0007669"/>
    <property type="project" value="UniProtKB-KW"/>
</dbReference>
<dbReference type="InterPro" id="IPR052228">
    <property type="entry name" value="Sec_Metab_Biosynth_Oxidored"/>
</dbReference>
<dbReference type="Gene3D" id="3.40.50.720">
    <property type="entry name" value="NAD(P)-binding Rossmann-like Domain"/>
    <property type="match status" value="1"/>
</dbReference>
<dbReference type="HOGENOM" id="CLU_1321089_0_0_1"/>
<proteinExistence type="predicted"/>
<dbReference type="PANTHER" id="PTHR47534">
    <property type="entry name" value="YALI0E05731P"/>
    <property type="match status" value="1"/>
</dbReference>
<accession>A0A0C9WQE6</accession>
<dbReference type="EMBL" id="KN838625">
    <property type="protein sequence ID" value="KIK00465.1"/>
    <property type="molecule type" value="Genomic_DNA"/>
</dbReference>
<reference evidence="4" key="2">
    <citation type="submission" date="2015-01" db="EMBL/GenBank/DDBJ databases">
        <title>Evolutionary Origins and Diversification of the Mycorrhizal Mutualists.</title>
        <authorList>
            <consortium name="DOE Joint Genome Institute"/>
            <consortium name="Mycorrhizal Genomics Consortium"/>
            <person name="Kohler A."/>
            <person name="Kuo A."/>
            <person name="Nagy L.G."/>
            <person name="Floudas D."/>
            <person name="Copeland A."/>
            <person name="Barry K.W."/>
            <person name="Cichocki N."/>
            <person name="Veneault-Fourrey C."/>
            <person name="LaButti K."/>
            <person name="Lindquist E.A."/>
            <person name="Lipzen A."/>
            <person name="Lundell T."/>
            <person name="Morin E."/>
            <person name="Murat C."/>
            <person name="Riley R."/>
            <person name="Ohm R."/>
            <person name="Sun H."/>
            <person name="Tunlid A."/>
            <person name="Henrissat B."/>
            <person name="Grigoriev I.V."/>
            <person name="Hibbett D.S."/>
            <person name="Martin F."/>
        </authorList>
    </citation>
    <scope>NUCLEOTIDE SEQUENCE [LARGE SCALE GENOMIC DNA]</scope>
    <source>
        <strain evidence="4">LaAM-08-1</strain>
    </source>
</reference>
<dbReference type="PANTHER" id="PTHR47534:SF3">
    <property type="entry name" value="ALCOHOL DEHYDROGENASE-LIKE C-TERMINAL DOMAIN-CONTAINING PROTEIN"/>
    <property type="match status" value="1"/>
</dbReference>
<dbReference type="STRING" id="1095629.A0A0C9WQE6"/>
<organism evidence="3 4">
    <name type="scientific">Laccaria amethystina LaAM-08-1</name>
    <dbReference type="NCBI Taxonomy" id="1095629"/>
    <lineage>
        <taxon>Eukaryota</taxon>
        <taxon>Fungi</taxon>
        <taxon>Dikarya</taxon>
        <taxon>Basidiomycota</taxon>
        <taxon>Agaricomycotina</taxon>
        <taxon>Agaricomycetes</taxon>
        <taxon>Agaricomycetidae</taxon>
        <taxon>Agaricales</taxon>
        <taxon>Agaricineae</taxon>
        <taxon>Hydnangiaceae</taxon>
        <taxon>Laccaria</taxon>
    </lineage>
</organism>
<gene>
    <name evidence="3" type="ORF">K443DRAFT_7663</name>
</gene>
<feature type="region of interest" description="Disordered" evidence="2">
    <location>
        <begin position="189"/>
        <end position="208"/>
    </location>
</feature>
<evidence type="ECO:0000256" key="1">
    <source>
        <dbReference type="ARBA" id="ARBA00023002"/>
    </source>
</evidence>
<reference evidence="3 4" key="1">
    <citation type="submission" date="2014-04" db="EMBL/GenBank/DDBJ databases">
        <authorList>
            <consortium name="DOE Joint Genome Institute"/>
            <person name="Kuo A."/>
            <person name="Kohler A."/>
            <person name="Nagy L.G."/>
            <person name="Floudas D."/>
            <person name="Copeland A."/>
            <person name="Barry K.W."/>
            <person name="Cichocki N."/>
            <person name="Veneault-Fourrey C."/>
            <person name="LaButti K."/>
            <person name="Lindquist E.A."/>
            <person name="Lipzen A."/>
            <person name="Lundell T."/>
            <person name="Morin E."/>
            <person name="Murat C."/>
            <person name="Sun H."/>
            <person name="Tunlid A."/>
            <person name="Henrissat B."/>
            <person name="Grigoriev I.V."/>
            <person name="Hibbett D.S."/>
            <person name="Martin F."/>
            <person name="Nordberg H.P."/>
            <person name="Cantor M.N."/>
            <person name="Hua S.X."/>
        </authorList>
    </citation>
    <scope>NUCLEOTIDE SEQUENCE [LARGE SCALE GENOMIC DNA]</scope>
    <source>
        <strain evidence="3 4">LaAM-08-1</strain>
    </source>
</reference>
<evidence type="ECO:0000313" key="4">
    <source>
        <dbReference type="Proteomes" id="UP000054477"/>
    </source>
</evidence>
<dbReference type="Proteomes" id="UP000054477">
    <property type="component" value="Unassembled WGS sequence"/>
</dbReference>
<name>A0A0C9WQE6_9AGAR</name>
<dbReference type="OrthoDB" id="2898509at2759"/>
<feature type="compositionally biased region" description="Basic and acidic residues" evidence="2">
    <location>
        <begin position="198"/>
        <end position="208"/>
    </location>
</feature>
<sequence length="208" mass="23120">MVEAYSRLTKGNGKIIIVGRNRTAADNIIAKLPQSSSQTPPLKFVQCDATLMRNVHATSSEILANHPKINFLVMSLEFMTTKGRDETEEGIDRKLAVHYYARWAFTNDLMPALQKASEDGEEANVFSVLGAGKGADIDVKDLGLKKTYSVGNAGLAAPTSIWPTLHTAEPFILQNLRRKRCTWFDDCRENTSQPPPSHTKDRLEEALF</sequence>
<evidence type="ECO:0000256" key="2">
    <source>
        <dbReference type="SAM" id="MobiDB-lite"/>
    </source>
</evidence>
<dbReference type="SUPFAM" id="SSF51735">
    <property type="entry name" value="NAD(P)-binding Rossmann-fold domains"/>
    <property type="match status" value="1"/>
</dbReference>
<keyword evidence="4" id="KW-1185">Reference proteome</keyword>
<evidence type="ECO:0000313" key="3">
    <source>
        <dbReference type="EMBL" id="KIK00465.1"/>
    </source>
</evidence>
<dbReference type="InterPro" id="IPR036291">
    <property type="entry name" value="NAD(P)-bd_dom_sf"/>
</dbReference>
<keyword evidence="1" id="KW-0560">Oxidoreductase</keyword>
<dbReference type="AlphaFoldDB" id="A0A0C9WQE6"/>